<reference evidence="2 3" key="1">
    <citation type="submission" date="2021-02" db="EMBL/GenBank/DDBJ databases">
        <title>Alicyclobacillus curvatus sp. nov. and Alicyclobacillus mengziensis sp. nov., two acidophilic bacteria isolated from acid mine drainage.</title>
        <authorList>
            <person name="Huang Y."/>
        </authorList>
    </citation>
    <scope>NUCLEOTIDE SEQUENCE [LARGE SCALE GENOMIC DNA]</scope>
    <source>
        <strain evidence="2 3">S30H14</strain>
    </source>
</reference>
<dbReference type="KEGG" id="afx:JZ786_15780"/>
<dbReference type="EMBL" id="CP071182">
    <property type="protein sequence ID" value="QSO45982.1"/>
    <property type="molecule type" value="Genomic_DNA"/>
</dbReference>
<evidence type="ECO:0000313" key="3">
    <source>
        <dbReference type="Proteomes" id="UP000663505"/>
    </source>
</evidence>
<dbReference type="AlphaFoldDB" id="A0A9X7VW46"/>
<name>A0A9X7VW46_9BACL</name>
<dbReference type="Proteomes" id="UP000663505">
    <property type="component" value="Chromosome"/>
</dbReference>
<proteinExistence type="predicted"/>
<evidence type="ECO:0000313" key="2">
    <source>
        <dbReference type="EMBL" id="QSO45982.1"/>
    </source>
</evidence>
<dbReference type="RefSeq" id="WP_206655354.1">
    <property type="nucleotide sequence ID" value="NZ_CP071182.1"/>
</dbReference>
<protein>
    <submittedName>
        <fullName evidence="2">Uncharacterized protein</fullName>
    </submittedName>
</protein>
<gene>
    <name evidence="2" type="ORF">JZ786_15780</name>
</gene>
<organism evidence="2 3">
    <name type="scientific">Alicyclobacillus mengziensis</name>
    <dbReference type="NCBI Taxonomy" id="2931921"/>
    <lineage>
        <taxon>Bacteria</taxon>
        <taxon>Bacillati</taxon>
        <taxon>Bacillota</taxon>
        <taxon>Bacilli</taxon>
        <taxon>Bacillales</taxon>
        <taxon>Alicyclobacillaceae</taxon>
        <taxon>Alicyclobacillus</taxon>
    </lineage>
</organism>
<sequence length="64" mass="7140">MKDSHRTPGYSYRRSGITHLKETVDENIAKHAVHGDALNGVPDRKPDQEDADRAGETPKKTPLM</sequence>
<evidence type="ECO:0000256" key="1">
    <source>
        <dbReference type="SAM" id="MobiDB-lite"/>
    </source>
</evidence>
<accession>A0A9X7VW46</accession>
<keyword evidence="3" id="KW-1185">Reference proteome</keyword>
<feature type="compositionally biased region" description="Basic and acidic residues" evidence="1">
    <location>
        <begin position="42"/>
        <end position="64"/>
    </location>
</feature>
<feature type="region of interest" description="Disordered" evidence="1">
    <location>
        <begin position="33"/>
        <end position="64"/>
    </location>
</feature>